<evidence type="ECO:0000256" key="2">
    <source>
        <dbReference type="ARBA" id="ARBA00022475"/>
    </source>
</evidence>
<evidence type="ECO:0000256" key="6">
    <source>
        <dbReference type="SAM" id="Phobius"/>
    </source>
</evidence>
<dbReference type="EMBL" id="FTNK01000027">
    <property type="protein sequence ID" value="SIR65026.1"/>
    <property type="molecule type" value="Genomic_DNA"/>
</dbReference>
<evidence type="ECO:0000256" key="1">
    <source>
        <dbReference type="ARBA" id="ARBA00004651"/>
    </source>
</evidence>
<dbReference type="Gene3D" id="1.20.1740.10">
    <property type="entry name" value="Amino acid/polyamine transporter I"/>
    <property type="match status" value="1"/>
</dbReference>
<accession>A0ABY1KG16</accession>
<organism evidence="7 8">
    <name type="scientific">Paenibacillus macquariensis</name>
    <dbReference type="NCBI Taxonomy" id="948756"/>
    <lineage>
        <taxon>Bacteria</taxon>
        <taxon>Bacillati</taxon>
        <taxon>Bacillota</taxon>
        <taxon>Bacilli</taxon>
        <taxon>Bacillales</taxon>
        <taxon>Paenibacillaceae</taxon>
        <taxon>Paenibacillus</taxon>
    </lineage>
</organism>
<dbReference type="PIRSF" id="PIRSF006060">
    <property type="entry name" value="AA_transporter"/>
    <property type="match status" value="1"/>
</dbReference>
<evidence type="ECO:0000256" key="5">
    <source>
        <dbReference type="ARBA" id="ARBA00023136"/>
    </source>
</evidence>
<feature type="transmembrane region" description="Helical" evidence="6">
    <location>
        <begin position="302"/>
        <end position="321"/>
    </location>
</feature>
<dbReference type="Proteomes" id="UP000186666">
    <property type="component" value="Unassembled WGS sequence"/>
</dbReference>
<sequence length="467" mass="50008">MTRHKLGFWILTALVVGNMVGSGIFMLPRSLSEAASPAGVILAWSSTGLGVLMLALVFGSLAVRKPELSGGPQIYAKELFREGSHGSLMAGFMSTWGYWLGNIAGFVAVITTFASYLSTFFPVLTSNKVWLTFGSFTLKAGNALTFLVCSVLLWGTHAICLKGMNSAGRLNFFATVTKVIGFALFIVIALFAFQQSNIGPFLAPRTNDSGQTLGLLSQVNAAAIATLWAFIGVESAMVFAARAHRKQDIRRATIAGLLISFVLYVGISILTMGLLTQDQLMASQNPLVDGISTVLGPIGGKLLAGLGLISLLGSTIGWVLLSAEVPFQAAKQGVFLPFFSKENSKGMPTVSLWISVALGQILLLSTISGSISAAFDFIIYIATLAYLVPYLIASLYHLKLTWTGETYSLQKERMTEGIIAALAAIYSLWVIVVGTADLKTFLLGLALIVSGILFYPLLLRYQKVQTK</sequence>
<gene>
    <name evidence="7" type="ORF">SAMN05421578_1276</name>
</gene>
<keyword evidence="2" id="KW-1003">Cell membrane</keyword>
<feature type="transmembrane region" description="Helical" evidence="6">
    <location>
        <begin position="441"/>
        <end position="459"/>
    </location>
</feature>
<evidence type="ECO:0000256" key="4">
    <source>
        <dbReference type="ARBA" id="ARBA00022989"/>
    </source>
</evidence>
<comment type="subcellular location">
    <subcellularLocation>
        <location evidence="1">Cell membrane</location>
        <topology evidence="1">Multi-pass membrane protein</topology>
    </subcellularLocation>
</comment>
<dbReference type="RefSeq" id="WP_068592699.1">
    <property type="nucleotide sequence ID" value="NZ_FTNK01000027.1"/>
</dbReference>
<keyword evidence="8" id="KW-1185">Reference proteome</keyword>
<feature type="transmembrane region" description="Helical" evidence="6">
    <location>
        <begin position="350"/>
        <end position="371"/>
    </location>
</feature>
<dbReference type="PANTHER" id="PTHR42770">
    <property type="entry name" value="AMINO ACID TRANSPORTER-RELATED"/>
    <property type="match status" value="1"/>
</dbReference>
<dbReference type="InterPro" id="IPR002293">
    <property type="entry name" value="AA/rel_permease1"/>
</dbReference>
<reference evidence="7 8" key="1">
    <citation type="submission" date="2017-01" db="EMBL/GenBank/DDBJ databases">
        <authorList>
            <person name="Varghese N."/>
            <person name="Submissions S."/>
        </authorList>
    </citation>
    <scope>NUCLEOTIDE SEQUENCE [LARGE SCALE GENOMIC DNA]</scope>
    <source>
        <strain evidence="7 8">ATCC 23464</strain>
    </source>
</reference>
<feature type="transmembrane region" description="Helical" evidence="6">
    <location>
        <begin position="417"/>
        <end position="435"/>
    </location>
</feature>
<feature type="transmembrane region" description="Helical" evidence="6">
    <location>
        <begin position="172"/>
        <end position="193"/>
    </location>
</feature>
<dbReference type="PANTHER" id="PTHR42770:SF14">
    <property type="entry name" value="ARGININE_ORNITHINE ANTIPORTER-RELATED"/>
    <property type="match status" value="1"/>
</dbReference>
<keyword evidence="5 6" id="KW-0472">Membrane</keyword>
<feature type="transmembrane region" description="Helical" evidence="6">
    <location>
        <begin position="254"/>
        <end position="275"/>
    </location>
</feature>
<name>A0ABY1KG16_9BACL</name>
<evidence type="ECO:0000256" key="3">
    <source>
        <dbReference type="ARBA" id="ARBA00022692"/>
    </source>
</evidence>
<evidence type="ECO:0000313" key="8">
    <source>
        <dbReference type="Proteomes" id="UP000186666"/>
    </source>
</evidence>
<feature type="transmembrane region" description="Helical" evidence="6">
    <location>
        <begin position="44"/>
        <end position="63"/>
    </location>
</feature>
<feature type="transmembrane region" description="Helical" evidence="6">
    <location>
        <begin position="141"/>
        <end position="160"/>
    </location>
</feature>
<feature type="transmembrane region" description="Helical" evidence="6">
    <location>
        <begin position="96"/>
        <end position="121"/>
    </location>
</feature>
<evidence type="ECO:0000313" key="7">
    <source>
        <dbReference type="EMBL" id="SIR65026.1"/>
    </source>
</evidence>
<keyword evidence="3 6" id="KW-0812">Transmembrane</keyword>
<dbReference type="Pfam" id="PF13520">
    <property type="entry name" value="AA_permease_2"/>
    <property type="match status" value="1"/>
</dbReference>
<keyword evidence="4 6" id="KW-1133">Transmembrane helix</keyword>
<feature type="transmembrane region" description="Helical" evidence="6">
    <location>
        <begin position="377"/>
        <end position="396"/>
    </location>
</feature>
<comment type="caution">
    <text evidence="7">The sequence shown here is derived from an EMBL/GenBank/DDBJ whole genome shotgun (WGS) entry which is preliminary data.</text>
</comment>
<dbReference type="InterPro" id="IPR050367">
    <property type="entry name" value="APC_superfamily"/>
</dbReference>
<protein>
    <submittedName>
        <fullName evidence="7">Lysine:proton symporter, APA family</fullName>
    </submittedName>
</protein>
<proteinExistence type="predicted"/>
<feature type="transmembrane region" description="Helical" evidence="6">
    <location>
        <begin position="213"/>
        <end position="233"/>
    </location>
</feature>